<feature type="compositionally biased region" description="Basic and acidic residues" evidence="1">
    <location>
        <begin position="229"/>
        <end position="239"/>
    </location>
</feature>
<dbReference type="Proteomes" id="UP001333710">
    <property type="component" value="Chromosome"/>
</dbReference>
<dbReference type="EMBL" id="AP027272">
    <property type="protein sequence ID" value="BDX06471.1"/>
    <property type="molecule type" value="Genomic_DNA"/>
</dbReference>
<proteinExistence type="predicted"/>
<evidence type="ECO:0000313" key="3">
    <source>
        <dbReference type="Proteomes" id="UP001333710"/>
    </source>
</evidence>
<keyword evidence="3" id="KW-1185">Reference proteome</keyword>
<reference evidence="2" key="1">
    <citation type="submission" date="2023-01" db="EMBL/GenBank/DDBJ databases">
        <title>Complete genome sequence of Planctobacterium marinum strain Dej080120_11.</title>
        <authorList>
            <person name="Ueki S."/>
            <person name="Maruyama F."/>
        </authorList>
    </citation>
    <scope>NUCLEOTIDE SEQUENCE</scope>
    <source>
        <strain evidence="2">Dej080120_11</strain>
    </source>
</reference>
<dbReference type="RefSeq" id="WP_338292487.1">
    <property type="nucleotide sequence ID" value="NZ_AP027272.1"/>
</dbReference>
<dbReference type="AlphaFoldDB" id="A0AA48HHF0"/>
<evidence type="ECO:0000256" key="1">
    <source>
        <dbReference type="SAM" id="MobiDB-lite"/>
    </source>
</evidence>
<protein>
    <submittedName>
        <fullName evidence="2">DNA repair ATPase</fullName>
    </submittedName>
</protein>
<accession>A0AA48HHF0</accession>
<organism evidence="2 3">
    <name type="scientific">Planctobacterium marinum</name>
    <dbReference type="NCBI Taxonomy" id="1631968"/>
    <lineage>
        <taxon>Bacteria</taxon>
        <taxon>Pseudomonadati</taxon>
        <taxon>Pseudomonadota</taxon>
        <taxon>Gammaproteobacteria</taxon>
        <taxon>Alteromonadales</taxon>
        <taxon>Alteromonadaceae</taxon>
        <taxon>Planctobacterium</taxon>
    </lineage>
</organism>
<evidence type="ECO:0000313" key="2">
    <source>
        <dbReference type="EMBL" id="BDX06471.1"/>
    </source>
</evidence>
<gene>
    <name evidence="2" type="ORF">MACH26_19920</name>
</gene>
<feature type="region of interest" description="Disordered" evidence="1">
    <location>
        <begin position="226"/>
        <end position="254"/>
    </location>
</feature>
<name>A0AA48HHF0_9ALTE</name>
<sequence>MMFTIVIVLIVALLVIAIMINAIQQHKEKIESERRVEIAKQKNILDETEDVIMASANIPTSPQLLQILQKRVLGALKVMYEMDPKQPGLKQRVRDAEQRVKDITLDNGQGDDLIQLPDSDKQIIVFIQCLKKQRALLRAEHGRGKVDTQAFATEDKRLDKLQLRVNIETLSRRANAAMKAGMMGSARQYYEKAVAALNAFPNQDDYTRGQAARINEKLMNIQESLTKANAEDRAKRAEEERDELDELFAPKKKW</sequence>
<dbReference type="KEGG" id="pmaw:MACH26_19920"/>